<evidence type="ECO:0008006" key="2">
    <source>
        <dbReference type="Google" id="ProtNLM"/>
    </source>
</evidence>
<gene>
    <name evidence="1" type="ORF">FNL38_10733</name>
</gene>
<dbReference type="Gene3D" id="3.40.50.300">
    <property type="entry name" value="P-loop containing nucleotide triphosphate hydrolases"/>
    <property type="match status" value="1"/>
</dbReference>
<comment type="caution">
    <text evidence="1">The sequence shown here is derived from an EMBL/GenBank/DDBJ whole genome shotgun (WGS) entry which is preliminary data.</text>
</comment>
<proteinExistence type="predicted"/>
<accession>A0A652YJM1</accession>
<name>A0A652YJM1_NOCGL</name>
<dbReference type="EMBL" id="VNIQ01000007">
    <property type="protein sequence ID" value="TYQ01618.1"/>
    <property type="molecule type" value="Genomic_DNA"/>
</dbReference>
<sequence length="203" mass="22783">MNAFIPSTPQALAEQVVSLCESHPTVAVVALDGADCARPVELAELIGVAAQARQRPSAVVSLHDYVRPASLRLEFGHEDPLSYRTMWFDYDALDREVVTAARARRTWLPQLWDETADRSARSSRRTVHERTVIIVAGPMLLGRGLDFDVTVRLNMSEAAIRRHTPPAQLWTVDPLLEHQDGVTDRIDLDVRYDHPARPAVRVY</sequence>
<protein>
    <recommendedName>
        <fullName evidence="2">Uridine kinase</fullName>
    </recommendedName>
</protein>
<dbReference type="InterPro" id="IPR027417">
    <property type="entry name" value="P-loop_NTPase"/>
</dbReference>
<organism evidence="1">
    <name type="scientific">Nocardia globerula</name>
    <dbReference type="NCBI Taxonomy" id="1818"/>
    <lineage>
        <taxon>Bacteria</taxon>
        <taxon>Bacillati</taxon>
        <taxon>Actinomycetota</taxon>
        <taxon>Actinomycetes</taxon>
        <taxon>Mycobacteriales</taxon>
        <taxon>Nocardiaceae</taxon>
        <taxon>Nocardia</taxon>
    </lineage>
</organism>
<evidence type="ECO:0000313" key="1">
    <source>
        <dbReference type="EMBL" id="TYQ01618.1"/>
    </source>
</evidence>
<reference evidence="1" key="1">
    <citation type="submission" date="2019-07" db="EMBL/GenBank/DDBJ databases">
        <title>Genomic Encyclopedia of Type Strains, Phase IV (KMG-IV): sequencing the most valuable type-strain genomes for metagenomic binning, comparative biology and taxonomic classification.</title>
        <authorList>
            <person name="Goeker M."/>
        </authorList>
    </citation>
    <scope>NUCLEOTIDE SEQUENCE</scope>
    <source>
        <strain evidence="1">DSM 44596</strain>
    </source>
</reference>
<dbReference type="AlphaFoldDB" id="A0A652YJM1"/>